<dbReference type="EMBL" id="JAKKPZ010000014">
    <property type="protein sequence ID" value="KAI1713849.1"/>
    <property type="molecule type" value="Genomic_DNA"/>
</dbReference>
<keyword evidence="3" id="KW-1185">Reference proteome</keyword>
<accession>A0AAD4N6X2</accession>
<feature type="region of interest" description="Disordered" evidence="1">
    <location>
        <begin position="50"/>
        <end position="84"/>
    </location>
</feature>
<feature type="region of interest" description="Disordered" evidence="1">
    <location>
        <begin position="1"/>
        <end position="23"/>
    </location>
</feature>
<dbReference type="Proteomes" id="UP001201812">
    <property type="component" value="Unassembled WGS sequence"/>
</dbReference>
<reference evidence="2" key="1">
    <citation type="submission" date="2022-01" db="EMBL/GenBank/DDBJ databases">
        <title>Genome Sequence Resource for Two Populations of Ditylenchus destructor, the Migratory Endoparasitic Phytonematode.</title>
        <authorList>
            <person name="Zhang H."/>
            <person name="Lin R."/>
            <person name="Xie B."/>
        </authorList>
    </citation>
    <scope>NUCLEOTIDE SEQUENCE</scope>
    <source>
        <strain evidence="2">BazhouSP</strain>
    </source>
</reference>
<organism evidence="2 3">
    <name type="scientific">Ditylenchus destructor</name>
    <dbReference type="NCBI Taxonomy" id="166010"/>
    <lineage>
        <taxon>Eukaryota</taxon>
        <taxon>Metazoa</taxon>
        <taxon>Ecdysozoa</taxon>
        <taxon>Nematoda</taxon>
        <taxon>Chromadorea</taxon>
        <taxon>Rhabditida</taxon>
        <taxon>Tylenchina</taxon>
        <taxon>Tylenchomorpha</taxon>
        <taxon>Sphaerularioidea</taxon>
        <taxon>Anguinidae</taxon>
        <taxon>Anguininae</taxon>
        <taxon>Ditylenchus</taxon>
    </lineage>
</organism>
<name>A0AAD4N6X2_9BILA</name>
<evidence type="ECO:0000313" key="3">
    <source>
        <dbReference type="Proteomes" id="UP001201812"/>
    </source>
</evidence>
<protein>
    <submittedName>
        <fullName evidence="2">Uncharacterized protein</fullName>
    </submittedName>
</protein>
<dbReference type="AlphaFoldDB" id="A0AAD4N6X2"/>
<feature type="region of interest" description="Disordered" evidence="1">
    <location>
        <begin position="175"/>
        <end position="237"/>
    </location>
</feature>
<proteinExistence type="predicted"/>
<feature type="compositionally biased region" description="Acidic residues" evidence="1">
    <location>
        <begin position="177"/>
        <end position="193"/>
    </location>
</feature>
<evidence type="ECO:0000313" key="2">
    <source>
        <dbReference type="EMBL" id="KAI1713849.1"/>
    </source>
</evidence>
<gene>
    <name evidence="2" type="ORF">DdX_08731</name>
</gene>
<comment type="caution">
    <text evidence="2">The sequence shown here is derived from an EMBL/GenBank/DDBJ whole genome shotgun (WGS) entry which is preliminary data.</text>
</comment>
<feature type="compositionally biased region" description="Acidic residues" evidence="1">
    <location>
        <begin position="208"/>
        <end position="230"/>
    </location>
</feature>
<sequence length="486" mass="53883">MGAPIGGANNNDPTTEHSPSRPIFIFHPQPQRRYEFWAPVLVLGEQTQPTLSSLSHPMPSQLPQDEQPYRNRPKPSKLNNASTFGSDELNLVTDDVFSYMCSLAMEKCSKKSEKKKASCGGAAMRKRLLIKNFVAQMLAQERDYCKDRGLNYAEDGSMTSSSDHDGMDVDMERPEEIEGDEDMDDDVAEEEEDSRNHSRSQSSRGVYEEEEQESDSDEESEEEDSEDDSPAENAQSSAMNHAMCINSSTPVSAQLPSLTKHDSMNGMVDSNRMTSAQSVYGHGIQSSGNFYESSRSLDWDDFHLVPPPPREYILEEENQCHRESFLYTLYPQYSTTAPSPCVSVAGSTFQTASPMNVGSLPENLLDDMSTMWDEKKAMPTSLDGTSPSSDITHSQDGCALANLVTMVPPVRCCRSELSHASSYRRCITDLDSGGTVVEEDYSSIGTLSVLQSPNRKRPTSAYGQDPNTDNFAHLMMLTTSPKRVKL</sequence>
<evidence type="ECO:0000256" key="1">
    <source>
        <dbReference type="SAM" id="MobiDB-lite"/>
    </source>
</evidence>